<name>A0A1Z5HVX8_9FIRM</name>
<feature type="non-terminal residue" evidence="1">
    <location>
        <position position="1"/>
    </location>
</feature>
<keyword evidence="2" id="KW-1185">Reference proteome</keyword>
<organism evidence="1 2">
    <name type="scientific">Calderihabitans maritimus</name>
    <dbReference type="NCBI Taxonomy" id="1246530"/>
    <lineage>
        <taxon>Bacteria</taxon>
        <taxon>Bacillati</taxon>
        <taxon>Bacillota</taxon>
        <taxon>Clostridia</taxon>
        <taxon>Neomoorellales</taxon>
        <taxon>Calderihabitantaceae</taxon>
        <taxon>Calderihabitans</taxon>
    </lineage>
</organism>
<comment type="caution">
    <text evidence="1">The sequence shown here is derived from an EMBL/GenBank/DDBJ whole genome shotgun (WGS) entry which is preliminary data.</text>
</comment>
<proteinExistence type="predicted"/>
<gene>
    <name evidence="1" type="ORF">KKC1_26130</name>
</gene>
<protein>
    <submittedName>
        <fullName evidence="1">Uncharacterized protein</fullName>
    </submittedName>
</protein>
<dbReference type="AlphaFoldDB" id="A0A1Z5HVX8"/>
<dbReference type="Proteomes" id="UP000197032">
    <property type="component" value="Unassembled WGS sequence"/>
</dbReference>
<sequence length="38" mass="3652">TGVAVVMSRMLAAGTASTAKAASKLPSLSFLAASAKVS</sequence>
<dbReference type="EMBL" id="BDGJ01000145">
    <property type="protein sequence ID" value="GAW93481.1"/>
    <property type="molecule type" value="Genomic_DNA"/>
</dbReference>
<accession>A0A1Z5HVX8</accession>
<evidence type="ECO:0000313" key="2">
    <source>
        <dbReference type="Proteomes" id="UP000197032"/>
    </source>
</evidence>
<evidence type="ECO:0000313" key="1">
    <source>
        <dbReference type="EMBL" id="GAW93481.1"/>
    </source>
</evidence>
<reference evidence="2" key="1">
    <citation type="journal article" date="2017" name="Appl. Environ. Microbiol.">
        <title>Genomic analysis of Calderihabitans maritimus KKC1, a thermophilic hydrogenogenic carboxydotrophic bacterium isolated from marine sediment.</title>
        <authorList>
            <person name="Omae K."/>
            <person name="Yoneda Y."/>
            <person name="Fukuyama Y."/>
            <person name="Yoshida T."/>
            <person name="Sako Y."/>
        </authorList>
    </citation>
    <scope>NUCLEOTIDE SEQUENCE [LARGE SCALE GENOMIC DNA]</scope>
    <source>
        <strain evidence="2">KKC1</strain>
    </source>
</reference>